<dbReference type="SMART" id="SM00060">
    <property type="entry name" value="FN3"/>
    <property type="match status" value="4"/>
</dbReference>
<evidence type="ECO:0000313" key="5">
    <source>
        <dbReference type="EMBL" id="AZB02017.1"/>
    </source>
</evidence>
<sequence length="929" mass="96681">MKKILLLCLLTVSMILSAQITLGEGSTITGNAPVNTYYGYSYTQQIFTKQEINANAAGNITGLKFYLDPAATIDNSSDWVVYLGHTTKTNFTSGSNWVPVAQMTEVYSGTVSNSNGVIEITFAVPFAYNNTQNLVLAIDENTSNYDDDEVFSVFNAVQDRAIAYSSDSQNPDPSNPPFGTSLGYRSVISFMGLTPSAIPACAPVIYPANNAILVPLSPTITWSAPQGATSYKVSIGTTPGGTNIVNQQAVTTNSFTPAAPLSINTTYYLRVISVGVGGESTGCTDIKFKTVPPPPANDDCAAAVNLTVNPDLNCGTVTAGTTVSATDSGLTPDPCFGTPDDDVWYKFTATATSHVISLKNVTAAGTTSSTDTYFQVFSGDCATLNSILCSDPESAVATGLTAGSTYYIRVYSYGDAGNAQAFNICVGTLPPPPANDECSAAITLTVNPDMNCGTVTAGTTLSATDSGLAPSPCFGNPDDDVWYKFTATAASHVISLKNIVGVGTGSTSTDTYFQVFSGICGGLTSILCSDPDSSIVSGLNAGETYYVRVYSYGGAGRAQSFNICVGTLPPPPTNDDCASAVTLTVNPNMNCGTVTSGHTLGATDSGLAPSPCFGNPDDDVWFKFTATAGSHMITLSDVVSLGTNQTIDSYFQVFSGSCGNLVNVLCSDPESAVATGLTAGSTYYVRVFTYGGTETAIGFKICVGTLPPPPVNDACTGALVASVFPYTYTQADAAGATNNGGFLSTCASNPMNDGTWFTFMGDGTTHEIAVTMPSGSSFDPQIGVFSGSCDNLACVSTVDANGGGSTETVSVPTVTGTAYYVNVGHYSDDEDKLEGAFTITINKENLGTSETSSAKNEIKVYPNPFTDVLNISKADQVKSISVLEVSGRLVKTIENPSSVLHLGDLKQGMYLVVLNMKDGTKQTVKAIKK</sequence>
<dbReference type="InterPro" id="IPR003961">
    <property type="entry name" value="FN3_dom"/>
</dbReference>
<keyword evidence="2" id="KW-0677">Repeat</keyword>
<dbReference type="InterPro" id="IPR056600">
    <property type="entry name" value="GBD_T9SS_assoc"/>
</dbReference>
<dbReference type="Gene3D" id="2.60.40.10">
    <property type="entry name" value="Immunoglobulins"/>
    <property type="match status" value="1"/>
</dbReference>
<evidence type="ECO:0000256" key="3">
    <source>
        <dbReference type="SAM" id="SignalP"/>
    </source>
</evidence>
<dbReference type="Pfam" id="PF23759">
    <property type="entry name" value="GBD_T9SS_assoc"/>
    <property type="match status" value="3"/>
</dbReference>
<evidence type="ECO:0000256" key="1">
    <source>
        <dbReference type="ARBA" id="ARBA00022729"/>
    </source>
</evidence>
<dbReference type="Proteomes" id="UP000279541">
    <property type="component" value="Chromosome"/>
</dbReference>
<name>A0A1N7IDA6_9FLAO</name>
<dbReference type="EMBL" id="FTNZ01000004">
    <property type="protein sequence ID" value="SIS35064.1"/>
    <property type="molecule type" value="Genomic_DNA"/>
</dbReference>
<dbReference type="InterPro" id="IPR026444">
    <property type="entry name" value="Secre_tail"/>
</dbReference>
<gene>
    <name evidence="5" type="ORF">EG359_21565</name>
    <name evidence="6" type="ORF">SAMN05421768_104220</name>
</gene>
<reference evidence="6 7" key="1">
    <citation type="submission" date="2017-01" db="EMBL/GenBank/DDBJ databases">
        <authorList>
            <person name="Mah S.A."/>
            <person name="Swanson W.J."/>
            <person name="Moy G.W."/>
            <person name="Vacquier V.D."/>
        </authorList>
    </citation>
    <scope>NUCLEOTIDE SEQUENCE [LARGE SCALE GENOMIC DNA]</scope>
    <source>
        <strain evidence="6 7">DSM 16927</strain>
    </source>
</reference>
<feature type="chain" id="PRO_5044563397" evidence="3">
    <location>
        <begin position="19"/>
        <end position="929"/>
    </location>
</feature>
<dbReference type="InterPro" id="IPR050991">
    <property type="entry name" value="ECM_Regulatory_Proteins"/>
</dbReference>
<evidence type="ECO:0000313" key="8">
    <source>
        <dbReference type="Proteomes" id="UP000279541"/>
    </source>
</evidence>
<dbReference type="PROSITE" id="PS50853">
    <property type="entry name" value="FN3"/>
    <property type="match status" value="2"/>
</dbReference>
<dbReference type="EMBL" id="CP033926">
    <property type="protein sequence ID" value="AZB02017.1"/>
    <property type="molecule type" value="Genomic_DNA"/>
</dbReference>
<dbReference type="InterPro" id="IPR013783">
    <property type="entry name" value="Ig-like_fold"/>
</dbReference>
<dbReference type="PANTHER" id="PTHR46708">
    <property type="entry name" value="TENASCIN"/>
    <property type="match status" value="1"/>
</dbReference>
<keyword evidence="1 3" id="KW-0732">Signal</keyword>
<proteinExistence type="predicted"/>
<evidence type="ECO:0000256" key="2">
    <source>
        <dbReference type="ARBA" id="ARBA00022737"/>
    </source>
</evidence>
<feature type="domain" description="Fibronectin type-III" evidence="4">
    <location>
        <begin position="339"/>
        <end position="432"/>
    </location>
</feature>
<dbReference type="RefSeq" id="WP_084180402.1">
    <property type="nucleotide sequence ID" value="NZ_CAMIMN010000127.1"/>
</dbReference>
<evidence type="ECO:0000313" key="7">
    <source>
        <dbReference type="Proteomes" id="UP000186106"/>
    </source>
</evidence>
<dbReference type="CDD" id="cd00063">
    <property type="entry name" value="FN3"/>
    <property type="match status" value="1"/>
</dbReference>
<feature type="signal peptide" evidence="3">
    <location>
        <begin position="1"/>
        <end position="18"/>
    </location>
</feature>
<dbReference type="OrthoDB" id="869215at2"/>
<reference evidence="5 8" key="2">
    <citation type="submission" date="2018-11" db="EMBL/GenBank/DDBJ databases">
        <title>Proposal to divide the Flavobacteriaceae and reorganize its genera based on Amino Acid Identity values calculated from whole genome sequences.</title>
        <authorList>
            <person name="Nicholson A.C."/>
            <person name="Gulvik C.A."/>
            <person name="Whitney A.M."/>
            <person name="Humrighouse B.W."/>
            <person name="Bell M."/>
            <person name="Holmes B."/>
            <person name="Steigerwalt A.G."/>
            <person name="Villarma A."/>
            <person name="Sheth M."/>
            <person name="Batra D."/>
            <person name="Pryor J."/>
            <person name="Bernardet J.-F."/>
            <person name="Hugo C."/>
            <person name="Kampfer P."/>
            <person name="Newman J."/>
            <person name="McQuiston J.R."/>
        </authorList>
    </citation>
    <scope>NUCLEOTIDE SEQUENCE [LARGE SCALE GENOMIC DNA]</scope>
    <source>
        <strain evidence="5 8">DSM 16927</strain>
    </source>
</reference>
<dbReference type="Gene3D" id="2.60.120.380">
    <property type="match status" value="3"/>
</dbReference>
<accession>A0A1N7IDA6</accession>
<dbReference type="SUPFAM" id="SSF49265">
    <property type="entry name" value="Fibronectin type III"/>
    <property type="match status" value="2"/>
</dbReference>
<dbReference type="InterPro" id="IPR036116">
    <property type="entry name" value="FN3_sf"/>
</dbReference>
<evidence type="ECO:0000259" key="4">
    <source>
        <dbReference type="PROSITE" id="PS50853"/>
    </source>
</evidence>
<dbReference type="AlphaFoldDB" id="A0A1N7IDA6"/>
<dbReference type="KEGG" id="cjt:EG359_21565"/>
<protein>
    <submittedName>
        <fullName evidence="6">Por secretion system C-terminal sorting domain-containing protein</fullName>
    </submittedName>
    <submittedName>
        <fullName evidence="5">T9SS C-terminal target domain-containing protein</fullName>
    </submittedName>
</protein>
<dbReference type="Proteomes" id="UP000186106">
    <property type="component" value="Unassembled WGS sequence"/>
</dbReference>
<dbReference type="PANTHER" id="PTHR46708:SF2">
    <property type="entry name" value="FIBRONECTIN TYPE-III DOMAIN-CONTAINING PROTEIN"/>
    <property type="match status" value="1"/>
</dbReference>
<dbReference type="NCBIfam" id="TIGR04183">
    <property type="entry name" value="Por_Secre_tail"/>
    <property type="match status" value="1"/>
</dbReference>
<dbReference type="Pfam" id="PF18962">
    <property type="entry name" value="Por_Secre_tail"/>
    <property type="match status" value="1"/>
</dbReference>
<feature type="domain" description="Fibronectin type-III" evidence="4">
    <location>
        <begin position="203"/>
        <end position="293"/>
    </location>
</feature>
<keyword evidence="8" id="KW-1185">Reference proteome</keyword>
<evidence type="ECO:0000313" key="6">
    <source>
        <dbReference type="EMBL" id="SIS35064.1"/>
    </source>
</evidence>
<dbReference type="STRING" id="112234.SAMN05421768_104220"/>
<organism evidence="6 7">
    <name type="scientific">Chryseobacterium joostei</name>
    <dbReference type="NCBI Taxonomy" id="112234"/>
    <lineage>
        <taxon>Bacteria</taxon>
        <taxon>Pseudomonadati</taxon>
        <taxon>Bacteroidota</taxon>
        <taxon>Flavobacteriia</taxon>
        <taxon>Flavobacteriales</taxon>
        <taxon>Weeksellaceae</taxon>
        <taxon>Chryseobacterium group</taxon>
        <taxon>Chryseobacterium</taxon>
    </lineage>
</organism>